<comment type="caution">
    <text evidence="1">The sequence shown here is derived from an EMBL/GenBank/DDBJ whole genome shotgun (WGS) entry which is preliminary data.</text>
</comment>
<dbReference type="EMBL" id="QLLL01000002">
    <property type="protein sequence ID" value="RAJ08691.1"/>
    <property type="molecule type" value="Genomic_DNA"/>
</dbReference>
<evidence type="ECO:0000313" key="2">
    <source>
        <dbReference type="Proteomes" id="UP000249547"/>
    </source>
</evidence>
<dbReference type="Proteomes" id="UP000249547">
    <property type="component" value="Unassembled WGS sequence"/>
</dbReference>
<protein>
    <recommendedName>
        <fullName evidence="3">DUF4303 domain-containing protein</fullName>
    </recommendedName>
</protein>
<keyword evidence="2" id="KW-1185">Reference proteome</keyword>
<dbReference type="OrthoDB" id="1148327at2"/>
<evidence type="ECO:0008006" key="3">
    <source>
        <dbReference type="Google" id="ProtNLM"/>
    </source>
</evidence>
<sequence>MTAQAYFASQAYADLKLAIEQIPAADLPGIYALSLYYYAQDDEARYPMLVLGYNTLQQVEAQTPKASSETEAKWNYAFWLQNQLTTVGGENDGALSTWFESSEYYYSIEDEAAAEEDDALFDQLVEKANGFNDAFIDITIQLVQQLFSEQVIATKFGQNIPVIIHELEYYDKPLQWTATANPPGLADEFIEVYKQ</sequence>
<dbReference type="AlphaFoldDB" id="A0A327QWI6"/>
<evidence type="ECO:0000313" key="1">
    <source>
        <dbReference type="EMBL" id="RAJ08691.1"/>
    </source>
</evidence>
<organism evidence="1 2">
    <name type="scientific">Chitinophaga skermanii</name>
    <dbReference type="NCBI Taxonomy" id="331697"/>
    <lineage>
        <taxon>Bacteria</taxon>
        <taxon>Pseudomonadati</taxon>
        <taxon>Bacteroidota</taxon>
        <taxon>Chitinophagia</taxon>
        <taxon>Chitinophagales</taxon>
        <taxon>Chitinophagaceae</taxon>
        <taxon>Chitinophaga</taxon>
    </lineage>
</organism>
<proteinExistence type="predicted"/>
<accession>A0A327QWI6</accession>
<dbReference type="RefSeq" id="WP_111596808.1">
    <property type="nucleotide sequence ID" value="NZ_QLLL01000002.1"/>
</dbReference>
<reference evidence="1 2" key="1">
    <citation type="submission" date="2018-06" db="EMBL/GenBank/DDBJ databases">
        <title>Genomic Encyclopedia of Archaeal and Bacterial Type Strains, Phase II (KMG-II): from individual species to whole genera.</title>
        <authorList>
            <person name="Goeker M."/>
        </authorList>
    </citation>
    <scope>NUCLEOTIDE SEQUENCE [LARGE SCALE GENOMIC DNA]</scope>
    <source>
        <strain evidence="1 2">DSM 23857</strain>
    </source>
</reference>
<name>A0A327QWI6_9BACT</name>
<gene>
    <name evidence="1" type="ORF">LX64_01345</name>
</gene>